<dbReference type="Pfam" id="PF00535">
    <property type="entry name" value="Glycos_transf_2"/>
    <property type="match status" value="1"/>
</dbReference>
<proteinExistence type="predicted"/>
<reference evidence="2 3" key="1">
    <citation type="submission" date="2018-12" db="EMBL/GenBank/DDBJ databases">
        <title>A novel vanA-carrying plasmid in a clinical isolate of Enterococcus avium.</title>
        <authorList>
            <person name="Bernasconi O.J."/>
            <person name="Luzzaro F."/>
            <person name="Endimiani A."/>
        </authorList>
    </citation>
    <scope>NUCLEOTIDE SEQUENCE [LARGE SCALE GENOMIC DNA]</scope>
    <source>
        <strain evidence="2 3">LC0559/18</strain>
    </source>
</reference>
<dbReference type="SUPFAM" id="SSF53448">
    <property type="entry name" value="Nucleotide-diphospho-sugar transferases"/>
    <property type="match status" value="1"/>
</dbReference>
<dbReference type="Gene3D" id="3.90.550.10">
    <property type="entry name" value="Spore Coat Polysaccharide Biosynthesis Protein SpsA, Chain A"/>
    <property type="match status" value="1"/>
</dbReference>
<organism evidence="2 3">
    <name type="scientific">Enterococcus avium</name>
    <name type="common">Streptococcus avium</name>
    <dbReference type="NCBI Taxonomy" id="33945"/>
    <lineage>
        <taxon>Bacteria</taxon>
        <taxon>Bacillati</taxon>
        <taxon>Bacillota</taxon>
        <taxon>Bacilli</taxon>
        <taxon>Lactobacillales</taxon>
        <taxon>Enterococcaceae</taxon>
        <taxon>Enterococcus</taxon>
    </lineage>
</organism>
<keyword evidence="2" id="KW-0808">Transferase</keyword>
<gene>
    <name evidence="2" type="ORF">EK398_05175</name>
</gene>
<dbReference type="Proteomes" id="UP000288388">
    <property type="component" value="Unassembled WGS sequence"/>
</dbReference>
<dbReference type="PANTHER" id="PTHR22916:SF3">
    <property type="entry name" value="UDP-GLCNAC:BETAGAL BETA-1,3-N-ACETYLGLUCOSAMINYLTRANSFERASE-LIKE PROTEIN 1"/>
    <property type="match status" value="1"/>
</dbReference>
<accession>A0A437UL57</accession>
<dbReference type="AlphaFoldDB" id="A0A437UL57"/>
<dbReference type="RefSeq" id="WP_127978463.1">
    <property type="nucleotide sequence ID" value="NZ_CAXOGR010000002.1"/>
</dbReference>
<evidence type="ECO:0000313" key="2">
    <source>
        <dbReference type="EMBL" id="RVU94281.1"/>
    </source>
</evidence>
<sequence>MKKIAVLMSTFNGEQFIEDQLDSLFNQKGVEIELLIRDDGSTDGTINILERYQTDDKLKWYSGDNLKPAYSFLNLINNAPKADYYAFCDQDDIWNESKLIRAINKLSEIENSDDHPVLYCSDYQLVDTALNNLPSNGHFSTTSFYSSIVASNATGCTIVFNDYLKKILSSYKPKYLVMHDDWAHKVCLAVGGTVYYDKYKSLLYRQHENNADGGVHTTRKKISGIISRVISKEKVRSLQLLEINEGFSEIIPKENLKIINLFKNYRLSIKNKMKILFMKELSTKKISTDLKFRLAIIFGYY</sequence>
<dbReference type="EMBL" id="RYZS01000001">
    <property type="protein sequence ID" value="RVU94281.1"/>
    <property type="molecule type" value="Genomic_DNA"/>
</dbReference>
<evidence type="ECO:0000259" key="1">
    <source>
        <dbReference type="Pfam" id="PF00535"/>
    </source>
</evidence>
<comment type="caution">
    <text evidence="2">The sequence shown here is derived from an EMBL/GenBank/DDBJ whole genome shotgun (WGS) entry which is preliminary data.</text>
</comment>
<dbReference type="PANTHER" id="PTHR22916">
    <property type="entry name" value="GLYCOSYLTRANSFERASE"/>
    <property type="match status" value="1"/>
</dbReference>
<name>A0A437UL57_ENTAV</name>
<dbReference type="InterPro" id="IPR001173">
    <property type="entry name" value="Glyco_trans_2-like"/>
</dbReference>
<protein>
    <submittedName>
        <fullName evidence="2">Glycosyltransferase</fullName>
    </submittedName>
</protein>
<feature type="domain" description="Glycosyltransferase 2-like" evidence="1">
    <location>
        <begin position="6"/>
        <end position="166"/>
    </location>
</feature>
<dbReference type="InterPro" id="IPR029044">
    <property type="entry name" value="Nucleotide-diphossugar_trans"/>
</dbReference>
<dbReference type="GO" id="GO:0016758">
    <property type="term" value="F:hexosyltransferase activity"/>
    <property type="evidence" value="ECO:0007669"/>
    <property type="project" value="UniProtKB-ARBA"/>
</dbReference>
<evidence type="ECO:0000313" key="3">
    <source>
        <dbReference type="Proteomes" id="UP000288388"/>
    </source>
</evidence>